<reference evidence="1 2" key="1">
    <citation type="submission" date="2016-10" db="EMBL/GenBank/DDBJ databases">
        <authorList>
            <person name="de Groot N.N."/>
        </authorList>
    </citation>
    <scope>NUCLEOTIDE SEQUENCE [LARGE SCALE GENOMIC DNA]</scope>
    <source>
        <strain evidence="1 2">DSM 18684</strain>
    </source>
</reference>
<name>A0A1I2ZMU8_9SPHI</name>
<organism evidence="1 2">
    <name type="scientific">Pedobacter insulae</name>
    <dbReference type="NCBI Taxonomy" id="414048"/>
    <lineage>
        <taxon>Bacteria</taxon>
        <taxon>Pseudomonadati</taxon>
        <taxon>Bacteroidota</taxon>
        <taxon>Sphingobacteriia</taxon>
        <taxon>Sphingobacteriales</taxon>
        <taxon>Sphingobacteriaceae</taxon>
        <taxon>Pedobacter</taxon>
    </lineage>
</organism>
<dbReference type="EMBL" id="FOPP01000010">
    <property type="protein sequence ID" value="SFH39064.1"/>
    <property type="molecule type" value="Genomic_DNA"/>
</dbReference>
<evidence type="ECO:0000313" key="2">
    <source>
        <dbReference type="Proteomes" id="UP000199666"/>
    </source>
</evidence>
<dbReference type="Proteomes" id="UP000199666">
    <property type="component" value="Unassembled WGS sequence"/>
</dbReference>
<sequence length="40" mass="4256">MGTYSKSNFGTISGKVGEGVASKWRGKKVLRSLPTKSSKP</sequence>
<evidence type="ECO:0000313" key="1">
    <source>
        <dbReference type="EMBL" id="SFH39064.1"/>
    </source>
</evidence>
<keyword evidence="2" id="KW-1185">Reference proteome</keyword>
<gene>
    <name evidence="1" type="ORF">SAMN04489864_110156</name>
</gene>
<proteinExistence type="predicted"/>
<feature type="non-terminal residue" evidence="1">
    <location>
        <position position="40"/>
    </location>
</feature>
<dbReference type="AlphaFoldDB" id="A0A1I2ZMU8"/>
<protein>
    <submittedName>
        <fullName evidence="1">Uncharacterized protein</fullName>
    </submittedName>
</protein>
<accession>A0A1I2ZMU8</accession>